<protein>
    <submittedName>
        <fullName evidence="2">Uncharacterized protein</fullName>
    </submittedName>
</protein>
<accession>A0ABY7NFK2</accession>
<gene>
    <name evidence="2" type="ORF">KIV56_07435</name>
</gene>
<reference evidence="2 3" key="1">
    <citation type="submission" date="2021-05" db="EMBL/GenBank/DDBJ databases">
        <authorList>
            <person name="Kumar R."/>
            <person name="Kumar A."/>
            <person name="Mukhia S."/>
        </authorList>
    </citation>
    <scope>NUCLEOTIDE SEQUENCE [LARGE SCALE GENOMIC DNA]</scope>
    <source>
        <strain evidence="2 3">ERMR7:08</strain>
    </source>
</reference>
<dbReference type="Proteomes" id="UP001212421">
    <property type="component" value="Chromosome"/>
</dbReference>
<proteinExistence type="predicted"/>
<keyword evidence="1" id="KW-0472">Membrane</keyword>
<evidence type="ECO:0000313" key="3">
    <source>
        <dbReference type="Proteomes" id="UP001212421"/>
    </source>
</evidence>
<organism evidence="2 3">
    <name type="scientific">Cryobacterium breve</name>
    <dbReference type="NCBI Taxonomy" id="1259258"/>
    <lineage>
        <taxon>Bacteria</taxon>
        <taxon>Bacillati</taxon>
        <taxon>Actinomycetota</taxon>
        <taxon>Actinomycetes</taxon>
        <taxon>Micrococcales</taxon>
        <taxon>Microbacteriaceae</taxon>
        <taxon>Cryobacterium</taxon>
    </lineage>
</organism>
<evidence type="ECO:0000313" key="2">
    <source>
        <dbReference type="EMBL" id="WBM81070.1"/>
    </source>
</evidence>
<name>A0ABY7NFK2_9MICO</name>
<keyword evidence="3" id="KW-1185">Reference proteome</keyword>
<dbReference type="EMBL" id="CP075584">
    <property type="protein sequence ID" value="WBM81070.1"/>
    <property type="molecule type" value="Genomic_DNA"/>
</dbReference>
<keyword evidence="1" id="KW-1133">Transmembrane helix</keyword>
<evidence type="ECO:0000256" key="1">
    <source>
        <dbReference type="SAM" id="Phobius"/>
    </source>
</evidence>
<keyword evidence="1" id="KW-0812">Transmembrane</keyword>
<feature type="transmembrane region" description="Helical" evidence="1">
    <location>
        <begin position="32"/>
        <end position="54"/>
    </location>
</feature>
<sequence length="55" mass="5541">MWIGLSLAGCTIGTLSIQLATGQKEGYVHRVTLSLVGAVIVLAAATGIFALAGLL</sequence>